<evidence type="ECO:0000259" key="7">
    <source>
        <dbReference type="Pfam" id="PF09734"/>
    </source>
</evidence>
<dbReference type="InterPro" id="IPR042536">
    <property type="entry name" value="TFIIIC_tauA_Sfc1"/>
</dbReference>
<evidence type="ECO:0000256" key="6">
    <source>
        <dbReference type="SAM" id="Phobius"/>
    </source>
</evidence>
<dbReference type="Gene3D" id="3.30.200.160">
    <property type="entry name" value="TFIIIC, subcomplex tauA, subunit Sfc1, barrel domain"/>
    <property type="match status" value="1"/>
</dbReference>
<gene>
    <name evidence="9" type="ORF">ZIOFF_056901</name>
</gene>
<sequence>MGDDQGKPSAVIRDGEVSGVLPEASAFSVHYPGYPSSTERAIETLGGLAEIAKARSSETSNLELRFRPEDPYSHPTFGEIRASTSLLLRIRKTRGEEQSHSSGAGEGGPVVEPTGEESLSAEIVSRVNRAYTFEGMIDYQYVIGVHAAEARGKKRPWTSDEEPELEQDGIVDMDGTGVMMLVPPLFSLKDRPENIVLNPPAKLFSKSIQKGVMEHKWEVPSLGFQCQTIFTFHGFFTPHISLTLIFHALCIYLFVIKCVFLFLQMYIEPCLAIPFEIENILLDICLFMLHRNLFIKIPKLFNWEDHISKDTIEWECQFAVSNLFKEKPIWPRWSLYERLRHDGHQVSANHLKRLLFRAGYYFSTGPFGRFWIRKGYDPRIDPESRIFQKVDFRVPLQLRCSEITSSKAEIEHAPNPTQKELCHFQVWPSKTFTCLQLAELDDDYIQQEIRKPTQQKTCTDESGWFLGSILRILRLHVSLQYLSVCPNKAAAAELINYTRELLAKCKTGLSIRKKKPKVAKEDQLVEKDTNCLAEVRSTPCNDQGHANQDALENIYTDNEEEEEFDGYESPTLAREGGIFPDNDEMGEEVPNAYLEELLRGFPFNKRTEYQQPDKVLGADGGSDDEYQIFEQDSDDNEDLFAD</sequence>
<dbReference type="EMBL" id="JACMSC010000015">
    <property type="protein sequence ID" value="KAG6488143.1"/>
    <property type="molecule type" value="Genomic_DNA"/>
</dbReference>
<dbReference type="InterPro" id="IPR041499">
    <property type="entry name" value="Tfc1/Sfc1_N"/>
</dbReference>
<dbReference type="GO" id="GO:0001002">
    <property type="term" value="F:RNA polymerase III type 1 promoter sequence-specific DNA binding"/>
    <property type="evidence" value="ECO:0007669"/>
    <property type="project" value="TreeGrafter"/>
</dbReference>
<dbReference type="PANTHER" id="PTHR13230:SF5">
    <property type="entry name" value="GENERAL TRANSCRIPTION FACTOR 3C POLYPEPTIDE 5"/>
    <property type="match status" value="1"/>
</dbReference>
<keyword evidence="10" id="KW-1185">Reference proteome</keyword>
<dbReference type="FunFam" id="3.30.200.160:FF:000002">
    <property type="entry name" value="Transcription factor IIIC, subunit 5"/>
    <property type="match status" value="1"/>
</dbReference>
<keyword evidence="6" id="KW-0472">Membrane</keyword>
<evidence type="ECO:0000256" key="1">
    <source>
        <dbReference type="ARBA" id="ARBA00004123"/>
    </source>
</evidence>
<evidence type="ECO:0000313" key="10">
    <source>
        <dbReference type="Proteomes" id="UP000734854"/>
    </source>
</evidence>
<keyword evidence="3" id="KW-0804">Transcription</keyword>
<keyword evidence="6" id="KW-1133">Transmembrane helix</keyword>
<keyword evidence="4" id="KW-0539">Nucleus</keyword>
<dbReference type="PANTHER" id="PTHR13230">
    <property type="entry name" value="GENERAL TRANSCRIPTION FACTOR IIIC, POLYPEPTIDE 5"/>
    <property type="match status" value="1"/>
</dbReference>
<organism evidence="9 10">
    <name type="scientific">Zingiber officinale</name>
    <name type="common">Ginger</name>
    <name type="synonym">Amomum zingiber</name>
    <dbReference type="NCBI Taxonomy" id="94328"/>
    <lineage>
        <taxon>Eukaryota</taxon>
        <taxon>Viridiplantae</taxon>
        <taxon>Streptophyta</taxon>
        <taxon>Embryophyta</taxon>
        <taxon>Tracheophyta</taxon>
        <taxon>Spermatophyta</taxon>
        <taxon>Magnoliopsida</taxon>
        <taxon>Liliopsida</taxon>
        <taxon>Zingiberales</taxon>
        <taxon>Zingiberaceae</taxon>
        <taxon>Zingiber</taxon>
    </lineage>
</organism>
<evidence type="ECO:0000313" key="9">
    <source>
        <dbReference type="EMBL" id="KAG6488143.1"/>
    </source>
</evidence>
<feature type="domain" description="Transcription factor IIIC subunit 5 HTH" evidence="7">
    <location>
        <begin position="315"/>
        <end position="393"/>
    </location>
</feature>
<proteinExistence type="predicted"/>
<protein>
    <submittedName>
        <fullName evidence="9">Uncharacterized protein</fullName>
    </submittedName>
</protein>
<dbReference type="Proteomes" id="UP000734854">
    <property type="component" value="Unassembled WGS sequence"/>
</dbReference>
<evidence type="ECO:0000256" key="3">
    <source>
        <dbReference type="ARBA" id="ARBA00023163"/>
    </source>
</evidence>
<evidence type="ECO:0000256" key="5">
    <source>
        <dbReference type="SAM" id="MobiDB-lite"/>
    </source>
</evidence>
<dbReference type="Pfam" id="PF09734">
    <property type="entry name" value="Tau95"/>
    <property type="match status" value="1"/>
</dbReference>
<dbReference type="GO" id="GO:0006384">
    <property type="term" value="P:transcription initiation at RNA polymerase III promoter"/>
    <property type="evidence" value="ECO:0007669"/>
    <property type="project" value="InterPro"/>
</dbReference>
<evidence type="ECO:0000259" key="8">
    <source>
        <dbReference type="Pfam" id="PF17682"/>
    </source>
</evidence>
<feature type="transmembrane region" description="Helical" evidence="6">
    <location>
        <begin position="244"/>
        <end position="267"/>
    </location>
</feature>
<feature type="domain" description="Transcription factor IIIC subunit Tfc1/Sfc1 triple barrel" evidence="8">
    <location>
        <begin position="28"/>
        <end position="141"/>
    </location>
</feature>
<evidence type="ECO:0000256" key="4">
    <source>
        <dbReference type="ARBA" id="ARBA00023242"/>
    </source>
</evidence>
<feature type="region of interest" description="Disordered" evidence="5">
    <location>
        <begin position="608"/>
        <end position="642"/>
    </location>
</feature>
<dbReference type="Pfam" id="PF17682">
    <property type="entry name" value="Tau95_N"/>
    <property type="match status" value="1"/>
</dbReference>
<dbReference type="AlphaFoldDB" id="A0A8J5FPC6"/>
<comment type="subcellular location">
    <subcellularLocation>
        <location evidence="1">Nucleus</location>
    </subcellularLocation>
</comment>
<dbReference type="GO" id="GO:0001003">
    <property type="term" value="F:RNA polymerase III type 2 promoter sequence-specific DNA binding"/>
    <property type="evidence" value="ECO:0007669"/>
    <property type="project" value="TreeGrafter"/>
</dbReference>
<name>A0A8J5FPC6_ZINOF</name>
<dbReference type="GO" id="GO:0000127">
    <property type="term" value="C:transcription factor TFIIIC complex"/>
    <property type="evidence" value="ECO:0007669"/>
    <property type="project" value="InterPro"/>
</dbReference>
<feature type="compositionally biased region" description="Acidic residues" evidence="5">
    <location>
        <begin position="621"/>
        <end position="642"/>
    </location>
</feature>
<comment type="caution">
    <text evidence="9">The sequence shown here is derived from an EMBL/GenBank/DDBJ whole genome shotgun (WGS) entry which is preliminary data.</text>
</comment>
<accession>A0A8J5FPC6</accession>
<keyword evidence="2" id="KW-0238">DNA-binding</keyword>
<keyword evidence="6" id="KW-0812">Transmembrane</keyword>
<dbReference type="GO" id="GO:0005634">
    <property type="term" value="C:nucleus"/>
    <property type="evidence" value="ECO:0007669"/>
    <property type="project" value="UniProtKB-SubCell"/>
</dbReference>
<reference evidence="9 10" key="1">
    <citation type="submission" date="2020-08" db="EMBL/GenBank/DDBJ databases">
        <title>Plant Genome Project.</title>
        <authorList>
            <person name="Zhang R.-G."/>
        </authorList>
    </citation>
    <scope>NUCLEOTIDE SEQUENCE [LARGE SCALE GENOMIC DNA]</scope>
    <source>
        <tissue evidence="9">Rhizome</tissue>
    </source>
</reference>
<feature type="region of interest" description="Disordered" evidence="5">
    <location>
        <begin position="92"/>
        <end position="117"/>
    </location>
</feature>
<dbReference type="InterPro" id="IPR040454">
    <property type="entry name" value="TF_IIIC_Tfc1/Sfc1"/>
</dbReference>
<evidence type="ECO:0000256" key="2">
    <source>
        <dbReference type="ARBA" id="ARBA00023125"/>
    </source>
</evidence>
<dbReference type="InterPro" id="IPR019136">
    <property type="entry name" value="TF_IIIC_su-5_HTH"/>
</dbReference>